<dbReference type="AlphaFoldDB" id="A0A0C2JT98"/>
<dbReference type="EMBL" id="JROO01000006">
    <property type="protein sequence ID" value="KII00058.1"/>
    <property type="molecule type" value="Genomic_DNA"/>
</dbReference>
<sequence>MIKPVNVWEAVMWASAAVALVCAGITAVVQDDGIGAWTALVAAMIIAVAAGGERRRVLQRRNGACVAD</sequence>
<evidence type="ECO:0000313" key="3">
    <source>
        <dbReference type="Proteomes" id="UP000031675"/>
    </source>
</evidence>
<dbReference type="RefSeq" id="WP_040270739.1">
    <property type="nucleotide sequence ID" value="NZ_JROO01000006.1"/>
</dbReference>
<name>A0A0C2JT98_9ACTN</name>
<evidence type="ECO:0000256" key="1">
    <source>
        <dbReference type="SAM" id="Phobius"/>
    </source>
</evidence>
<keyword evidence="1" id="KW-0812">Transmembrane</keyword>
<feature type="transmembrane region" description="Helical" evidence="1">
    <location>
        <begin position="34"/>
        <end position="52"/>
    </location>
</feature>
<organism evidence="2 3">
    <name type="scientific">Streptomonospora alba</name>
    <dbReference type="NCBI Taxonomy" id="183763"/>
    <lineage>
        <taxon>Bacteria</taxon>
        <taxon>Bacillati</taxon>
        <taxon>Actinomycetota</taxon>
        <taxon>Actinomycetes</taxon>
        <taxon>Streptosporangiales</taxon>
        <taxon>Nocardiopsidaceae</taxon>
        <taxon>Streptomonospora</taxon>
    </lineage>
</organism>
<keyword evidence="1" id="KW-0472">Membrane</keyword>
<protein>
    <submittedName>
        <fullName evidence="2">Uncharacterized protein</fullName>
    </submittedName>
</protein>
<reference evidence="3" key="1">
    <citation type="journal article" date="2015" name="Chem. Biol.">
        <title>Structure, bioactivity, and resistance mechanism of streptomonomicin, an unusual lasso Peptide from an understudied halophilic actinomycete.</title>
        <authorList>
            <person name="Metelev M."/>
            <person name="Tietz J.I."/>
            <person name="Melby J.O."/>
            <person name="Blair P.M."/>
            <person name="Zhu L."/>
            <person name="Livnat I."/>
            <person name="Severinov K."/>
            <person name="Mitchell D.A."/>
        </authorList>
    </citation>
    <scope>NUCLEOTIDE SEQUENCE [LARGE SCALE GENOMIC DNA]</scope>
    <source>
        <strain evidence="3">YIM 90003</strain>
    </source>
</reference>
<proteinExistence type="predicted"/>
<keyword evidence="3" id="KW-1185">Reference proteome</keyword>
<accession>A0A0C2JT98</accession>
<feature type="transmembrane region" description="Helical" evidence="1">
    <location>
        <begin position="7"/>
        <end position="28"/>
    </location>
</feature>
<comment type="caution">
    <text evidence="2">The sequence shown here is derived from an EMBL/GenBank/DDBJ whole genome shotgun (WGS) entry which is preliminary data.</text>
</comment>
<dbReference type="Proteomes" id="UP000031675">
    <property type="component" value="Unassembled WGS sequence"/>
</dbReference>
<keyword evidence="1" id="KW-1133">Transmembrane helix</keyword>
<evidence type="ECO:0000313" key="2">
    <source>
        <dbReference type="EMBL" id="KII00058.1"/>
    </source>
</evidence>
<dbReference type="OrthoDB" id="9964753at2"/>
<gene>
    <name evidence="2" type="ORF">LP52_03750</name>
</gene>